<name>A0A2I0K4D9_PUNGR</name>
<protein>
    <submittedName>
        <fullName evidence="1">Uncharacterized protein</fullName>
    </submittedName>
</protein>
<proteinExistence type="predicted"/>
<dbReference type="InterPro" id="IPR039928">
    <property type="entry name" value="LNK"/>
</dbReference>
<evidence type="ECO:0000313" key="1">
    <source>
        <dbReference type="EMBL" id="PKI63010.1"/>
    </source>
</evidence>
<comment type="caution">
    <text evidence="1">The sequence shown here is derived from an EMBL/GenBank/DDBJ whole genome shotgun (WGS) entry which is preliminary data.</text>
</comment>
<dbReference type="GO" id="GO:0006355">
    <property type="term" value="P:regulation of DNA-templated transcription"/>
    <property type="evidence" value="ECO:0007669"/>
    <property type="project" value="InterPro"/>
</dbReference>
<dbReference type="Proteomes" id="UP000233551">
    <property type="component" value="Unassembled WGS sequence"/>
</dbReference>
<dbReference type="PANTHER" id="PTHR33334:SF5">
    <property type="entry name" value="PROTEIN LNK2"/>
    <property type="match status" value="1"/>
</dbReference>
<reference evidence="1 2" key="1">
    <citation type="submission" date="2017-11" db="EMBL/GenBank/DDBJ databases">
        <title>De-novo sequencing of pomegranate (Punica granatum L.) genome.</title>
        <authorList>
            <person name="Akparov Z."/>
            <person name="Amiraslanov A."/>
            <person name="Hajiyeva S."/>
            <person name="Abbasov M."/>
            <person name="Kaur K."/>
            <person name="Hamwieh A."/>
            <person name="Solovyev V."/>
            <person name="Salamov A."/>
            <person name="Braich B."/>
            <person name="Kosarev P."/>
            <person name="Mahmoud A."/>
            <person name="Hajiyev E."/>
            <person name="Babayeva S."/>
            <person name="Izzatullayeva V."/>
            <person name="Mammadov A."/>
            <person name="Mammadov A."/>
            <person name="Sharifova S."/>
            <person name="Ojaghi J."/>
            <person name="Eynullazada K."/>
            <person name="Bayramov B."/>
            <person name="Abdulazimova A."/>
            <person name="Shahmuradov I."/>
        </authorList>
    </citation>
    <scope>NUCLEOTIDE SEQUENCE [LARGE SCALE GENOMIC DNA]</scope>
    <source>
        <strain evidence="2">cv. AG2017</strain>
        <tissue evidence="1">Leaf</tissue>
    </source>
</reference>
<dbReference type="OrthoDB" id="618331at2759"/>
<dbReference type="GO" id="GO:0007623">
    <property type="term" value="P:circadian rhythm"/>
    <property type="evidence" value="ECO:0007669"/>
    <property type="project" value="InterPro"/>
</dbReference>
<sequence>MFDWNDEELANIIWDEAGEGDDHIVPYPEGNNRNKKEPNQQGAATKRTGQKTLVTEDGFSDAKLESSSNFDKDGRIASSEVSMDSWPDLSSSNFIKDDQEALTAEVSNDVSETAKYDSSKGETAQSDRNNQIFENPQEAEQNDFVDYGWESIGSFDDLDRIFSNDEPLFGHVLGNADELWCSKDVTNSSIKSFSISGDSPKLGSEALTDASEILQVKAENAQEDDGSLNLVYGKSDDPPSLHFQHGSAPLELAEHGRDQIKHDMKEQSNFPVAGASTATTHLAADNILTPNEYSDKVPRQKKHHKGQKKQEGKNEGRISRDLYGAWSSAGNSSGQYEHHPQLAPSVMHACAPPAMSQLRNIPGLDSFHYQHIHNPYLYPHAFGNVPNPFPASPSVSHSLQSGKLKGQAMVSGFEVSPVEVNPINKRVDSSDKPPTMTPREKIEKLRRRQQMQAMLAIQRQQEQFNNQAASYSMSQKGPVENQIQHVSGADFGIDDMSTLPSVDTNSAVEQDDSNTISVAVADSAAEDIVLHRLQDVIAKLDSKIRLCIRDSLFRLAKSAVQRHYTSDTSSTNTCSKDESEGLSKEDNNADTRHVRMPDVETETNPIDRAVAHLLFHRPLESSAKHPGTPDSPRLTKLPGESKTSDASNLFKRSQAEQGGFHQGPKSPKDSQQIYLIKSSSPCLDTSENASSGVPMEFEASQ</sequence>
<dbReference type="STRING" id="22663.A0A2I0K4D9"/>
<dbReference type="EMBL" id="PGOL01000914">
    <property type="protein sequence ID" value="PKI63010.1"/>
    <property type="molecule type" value="Genomic_DNA"/>
</dbReference>
<accession>A0A2I0K4D9</accession>
<keyword evidence="2" id="KW-1185">Reference proteome</keyword>
<evidence type="ECO:0000313" key="2">
    <source>
        <dbReference type="Proteomes" id="UP000233551"/>
    </source>
</evidence>
<organism evidence="1 2">
    <name type="scientific">Punica granatum</name>
    <name type="common">Pomegranate</name>
    <dbReference type="NCBI Taxonomy" id="22663"/>
    <lineage>
        <taxon>Eukaryota</taxon>
        <taxon>Viridiplantae</taxon>
        <taxon>Streptophyta</taxon>
        <taxon>Embryophyta</taxon>
        <taxon>Tracheophyta</taxon>
        <taxon>Spermatophyta</taxon>
        <taxon>Magnoliopsida</taxon>
        <taxon>eudicotyledons</taxon>
        <taxon>Gunneridae</taxon>
        <taxon>Pentapetalae</taxon>
        <taxon>rosids</taxon>
        <taxon>malvids</taxon>
        <taxon>Myrtales</taxon>
        <taxon>Lythraceae</taxon>
        <taxon>Punica</taxon>
    </lineage>
</organism>
<dbReference type="PANTHER" id="PTHR33334">
    <property type="entry name" value="PROTEIN LNK1"/>
    <property type="match status" value="1"/>
</dbReference>
<dbReference type="AlphaFoldDB" id="A0A2I0K4D9"/>
<gene>
    <name evidence="1" type="ORF">CRG98_016649</name>
</gene>
<dbReference type="GeneID" id="116192437"/>